<proteinExistence type="predicted"/>
<keyword evidence="5" id="KW-1133">Transmembrane helix</keyword>
<dbReference type="GO" id="GO:0005634">
    <property type="term" value="C:nucleus"/>
    <property type="evidence" value="ECO:0007669"/>
    <property type="project" value="UniProtKB-SubCell"/>
</dbReference>
<evidence type="ECO:0000256" key="2">
    <source>
        <dbReference type="ARBA" id="ARBA00022763"/>
    </source>
</evidence>
<keyword evidence="5" id="KW-0812">Transmembrane</keyword>
<evidence type="ECO:0000256" key="4">
    <source>
        <dbReference type="ARBA" id="ARBA00023242"/>
    </source>
</evidence>
<evidence type="ECO:0000313" key="6">
    <source>
        <dbReference type="EMBL" id="KAI5389664.1"/>
    </source>
</evidence>
<evidence type="ECO:0000256" key="1">
    <source>
        <dbReference type="ARBA" id="ARBA00004123"/>
    </source>
</evidence>
<dbReference type="Proteomes" id="UP001058974">
    <property type="component" value="Chromosome 7"/>
</dbReference>
<dbReference type="GO" id="GO:0000785">
    <property type="term" value="C:chromatin"/>
    <property type="evidence" value="ECO:0007669"/>
    <property type="project" value="TreeGrafter"/>
</dbReference>
<comment type="subcellular location">
    <subcellularLocation>
        <location evidence="1">Nucleus</location>
    </subcellularLocation>
</comment>
<evidence type="ECO:0000256" key="3">
    <source>
        <dbReference type="ARBA" id="ARBA00023204"/>
    </source>
</evidence>
<keyword evidence="3" id="KW-0234">DNA repair</keyword>
<dbReference type="GO" id="GO:0006281">
    <property type="term" value="P:DNA repair"/>
    <property type="evidence" value="ECO:0007669"/>
    <property type="project" value="UniProtKB-KW"/>
</dbReference>
<evidence type="ECO:0000313" key="7">
    <source>
        <dbReference type="Proteomes" id="UP001058974"/>
    </source>
</evidence>
<evidence type="ECO:0000256" key="5">
    <source>
        <dbReference type="SAM" id="Phobius"/>
    </source>
</evidence>
<dbReference type="PANTHER" id="PTHR12663:SF50">
    <property type="entry name" value="SISTER CHROMATID COHESION PROTEIN PDS5 HOMOLOG B"/>
    <property type="match status" value="1"/>
</dbReference>
<feature type="transmembrane region" description="Helical" evidence="5">
    <location>
        <begin position="218"/>
        <end position="242"/>
    </location>
</feature>
<dbReference type="InterPro" id="IPR012866">
    <property type="entry name" value="DUF1644"/>
</dbReference>
<comment type="caution">
    <text evidence="6">The sequence shown here is derived from an EMBL/GenBank/DDBJ whole genome shotgun (WGS) entry which is preliminary data.</text>
</comment>
<dbReference type="InterPro" id="IPR039776">
    <property type="entry name" value="Pds5"/>
</dbReference>
<name>A0A9D4ZZF6_PEA</name>
<dbReference type="AlphaFoldDB" id="A0A9D4ZZF6"/>
<dbReference type="PANTHER" id="PTHR12663">
    <property type="entry name" value="ANDROGEN INDUCED INHIBITOR OF PROLIFERATION AS3 / PDS5-RELATED"/>
    <property type="match status" value="1"/>
</dbReference>
<reference evidence="6 7" key="1">
    <citation type="journal article" date="2022" name="Nat. Genet.">
        <title>Improved pea reference genome and pan-genome highlight genomic features and evolutionary characteristics.</title>
        <authorList>
            <person name="Yang T."/>
            <person name="Liu R."/>
            <person name="Luo Y."/>
            <person name="Hu S."/>
            <person name="Wang D."/>
            <person name="Wang C."/>
            <person name="Pandey M.K."/>
            <person name="Ge S."/>
            <person name="Xu Q."/>
            <person name="Li N."/>
            <person name="Li G."/>
            <person name="Huang Y."/>
            <person name="Saxena R.K."/>
            <person name="Ji Y."/>
            <person name="Li M."/>
            <person name="Yan X."/>
            <person name="He Y."/>
            <person name="Liu Y."/>
            <person name="Wang X."/>
            <person name="Xiang C."/>
            <person name="Varshney R.K."/>
            <person name="Ding H."/>
            <person name="Gao S."/>
            <person name="Zong X."/>
        </authorList>
    </citation>
    <scope>NUCLEOTIDE SEQUENCE [LARGE SCALE GENOMIC DNA]</scope>
    <source>
        <strain evidence="6 7">cv. Zhongwan 6</strain>
    </source>
</reference>
<keyword evidence="2" id="KW-0227">DNA damage</keyword>
<accession>A0A9D4ZZF6</accession>
<keyword evidence="4" id="KW-0539">Nucleus</keyword>
<protein>
    <submittedName>
        <fullName evidence="6">Uncharacterized protein</fullName>
    </submittedName>
</protein>
<dbReference type="Gramene" id="Psat07G0509300-T1">
    <property type="protein sequence ID" value="KAI5389664.1"/>
    <property type="gene ID" value="KIW84_075093"/>
</dbReference>
<dbReference type="Pfam" id="PF07800">
    <property type="entry name" value="DUF1644"/>
    <property type="match status" value="1"/>
</dbReference>
<dbReference type="GO" id="GO:0007064">
    <property type="term" value="P:mitotic sister chromatid cohesion"/>
    <property type="evidence" value="ECO:0007669"/>
    <property type="project" value="InterPro"/>
</dbReference>
<dbReference type="Pfam" id="PF20168">
    <property type="entry name" value="PDS5"/>
    <property type="match status" value="2"/>
</dbReference>
<feature type="transmembrane region" description="Helical" evidence="5">
    <location>
        <begin position="348"/>
        <end position="367"/>
    </location>
</feature>
<keyword evidence="5" id="KW-0472">Membrane</keyword>
<keyword evidence="7" id="KW-1185">Reference proteome</keyword>
<sequence length="372" mass="41035">MQLVSQIGTHLALRTRPNKDFIVKSLRKAADALSKLEQSPQLEIIKGVQASKKRDDALKPLIDAVIYGGLLCHEDKDVKLLVAICVTELLGVMAPEPPNLQCAPHMLLVVIPRLIEELSADQVDVRLKAINLVGKFFALPEHHVAQKMQTVTVACDICGSNLKRAPLKLMAKVGCGASPGLEDKGCHPYMCATNRRYSNCFERYQKAYTKATSVLKVYPFPATVTTFQFGLASLVINSIWILNLHPRPNIRRSQFAAILPLVSTVLGRSNYVNTANRMILLQNLENLDGLNWTYTRKIKKSANLSLEGELSSLIGETFAKTGEKKGSRIDKSEVVAMKRRALALKRKADRATAASFALFLYILLGLGQPMTG</sequence>
<gene>
    <name evidence="6" type="ORF">KIW84_075093</name>
</gene>
<organism evidence="6 7">
    <name type="scientific">Pisum sativum</name>
    <name type="common">Garden pea</name>
    <name type="synonym">Lathyrus oleraceus</name>
    <dbReference type="NCBI Taxonomy" id="3888"/>
    <lineage>
        <taxon>Eukaryota</taxon>
        <taxon>Viridiplantae</taxon>
        <taxon>Streptophyta</taxon>
        <taxon>Embryophyta</taxon>
        <taxon>Tracheophyta</taxon>
        <taxon>Spermatophyta</taxon>
        <taxon>Magnoliopsida</taxon>
        <taxon>eudicotyledons</taxon>
        <taxon>Gunneridae</taxon>
        <taxon>Pentapetalae</taxon>
        <taxon>rosids</taxon>
        <taxon>fabids</taxon>
        <taxon>Fabales</taxon>
        <taxon>Fabaceae</taxon>
        <taxon>Papilionoideae</taxon>
        <taxon>50 kb inversion clade</taxon>
        <taxon>NPAAA clade</taxon>
        <taxon>Hologalegina</taxon>
        <taxon>IRL clade</taxon>
        <taxon>Fabeae</taxon>
        <taxon>Lathyrus</taxon>
    </lineage>
</organism>
<dbReference type="EMBL" id="JAMSHJ010000007">
    <property type="protein sequence ID" value="KAI5389664.1"/>
    <property type="molecule type" value="Genomic_DNA"/>
</dbReference>